<proteinExistence type="inferred from homology"/>
<gene>
    <name evidence="2" type="ORF">A5672_06490</name>
</gene>
<dbReference type="Proteomes" id="UP000092086">
    <property type="component" value="Unassembled WGS sequence"/>
</dbReference>
<accession>A0ABD6NR98</accession>
<dbReference type="SUPFAM" id="SSF140453">
    <property type="entry name" value="EsxAB dimer-like"/>
    <property type="match status" value="1"/>
</dbReference>
<sequence>MSQIMYNYPAMLSHAADMSGYAGTLQGVGADIASEQATLSNAWQGDTGMTYQAWQAQWNQAMEAMVRAYQSMASTHEANTAAMLARDQAEAAKWGG</sequence>
<comment type="caution">
    <text evidence="2">The sequence shown here is derived from an EMBL/GenBank/DDBJ whole genome shotgun (WGS) entry which is preliminary data.</text>
</comment>
<dbReference type="AlphaFoldDB" id="A0ABD6NR98"/>
<protein>
    <recommendedName>
        <fullName evidence="1">ESAT-6-like protein</fullName>
    </recommendedName>
</protein>
<dbReference type="InterPro" id="IPR010310">
    <property type="entry name" value="T7SS_ESAT-6-like"/>
</dbReference>
<dbReference type="Gene3D" id="1.10.287.1060">
    <property type="entry name" value="ESAT-6-like"/>
    <property type="match status" value="1"/>
</dbReference>
<dbReference type="InterPro" id="IPR036689">
    <property type="entry name" value="ESAT-6-like_sf"/>
</dbReference>
<evidence type="ECO:0000313" key="3">
    <source>
        <dbReference type="Proteomes" id="UP000092086"/>
    </source>
</evidence>
<dbReference type="NCBIfam" id="TIGR03930">
    <property type="entry name" value="WXG100_ESAT6"/>
    <property type="match status" value="1"/>
</dbReference>
<dbReference type="Pfam" id="PF06013">
    <property type="entry name" value="WXG100"/>
    <property type="match status" value="1"/>
</dbReference>
<comment type="similarity">
    <text evidence="1">Belongs to the WXG100 family.</text>
</comment>
<organism evidence="2 3">
    <name type="scientific">Mycobacterium alsense</name>
    <dbReference type="NCBI Taxonomy" id="324058"/>
    <lineage>
        <taxon>Bacteria</taxon>
        <taxon>Bacillati</taxon>
        <taxon>Actinomycetota</taxon>
        <taxon>Actinomycetes</taxon>
        <taxon>Mycobacteriales</taxon>
        <taxon>Mycobacteriaceae</taxon>
        <taxon>Mycobacterium</taxon>
    </lineage>
</organism>
<name>A0ABD6NR98_9MYCO</name>
<dbReference type="EMBL" id="LZIT01000355">
    <property type="protein sequence ID" value="OBG26694.1"/>
    <property type="molecule type" value="Genomic_DNA"/>
</dbReference>
<evidence type="ECO:0000256" key="1">
    <source>
        <dbReference type="RuleBase" id="RU362001"/>
    </source>
</evidence>
<reference evidence="2 3" key="1">
    <citation type="submission" date="2016-06" db="EMBL/GenBank/DDBJ databases">
        <authorList>
            <person name="Sutton G."/>
            <person name="Brinkac L."/>
            <person name="Sanka R."/>
            <person name="Adams M."/>
            <person name="Lau E."/>
            <person name="Sam S."/>
            <person name="Sreng N."/>
            <person name="Him V."/>
            <person name="Kerleguer A."/>
            <person name="Cheng S."/>
        </authorList>
    </citation>
    <scope>NUCLEOTIDE SEQUENCE [LARGE SCALE GENOMIC DNA]</scope>
    <source>
        <strain evidence="2 3">E2978</strain>
    </source>
</reference>
<evidence type="ECO:0000313" key="2">
    <source>
        <dbReference type="EMBL" id="OBG26694.1"/>
    </source>
</evidence>
<dbReference type="RefSeq" id="WP_067322835.1">
    <property type="nucleotide sequence ID" value="NZ_LZIT01000355.1"/>
</dbReference>